<organism evidence="1">
    <name type="scientific">Rhipicephalus microplus</name>
    <name type="common">Cattle tick</name>
    <name type="synonym">Boophilus microplus</name>
    <dbReference type="NCBI Taxonomy" id="6941"/>
    <lineage>
        <taxon>Eukaryota</taxon>
        <taxon>Metazoa</taxon>
        <taxon>Ecdysozoa</taxon>
        <taxon>Arthropoda</taxon>
        <taxon>Chelicerata</taxon>
        <taxon>Arachnida</taxon>
        <taxon>Acari</taxon>
        <taxon>Parasitiformes</taxon>
        <taxon>Ixodida</taxon>
        <taxon>Ixodoidea</taxon>
        <taxon>Ixodidae</taxon>
        <taxon>Rhipicephalinae</taxon>
        <taxon>Rhipicephalus</taxon>
        <taxon>Boophilus</taxon>
    </lineage>
</organism>
<evidence type="ECO:0000313" key="1">
    <source>
        <dbReference type="EMBL" id="NIE49700.1"/>
    </source>
</evidence>
<sequence>MIMCLFINRFCFVSRMGKKYIKTSHQMADLVCIIDMLGYLVLLLYIFSHPRDETESVYEKTHDHLCTVHCSSKDTLQSSHEHSLSLLTTFAQVGAHVSCKHKQKCGCELKTMMSGICGKF</sequence>
<protein>
    <submittedName>
        <fullName evidence="1">Uncharacterized protein</fullName>
    </submittedName>
</protein>
<dbReference type="AlphaFoldDB" id="A0A6G5AHP1"/>
<proteinExistence type="predicted"/>
<name>A0A6G5AHP1_RHIMP</name>
<reference evidence="1" key="1">
    <citation type="submission" date="2020-03" db="EMBL/GenBank/DDBJ databases">
        <title>A transcriptome and proteome of the tick Rhipicephalus microplus shaped by the genetic composition of its hosts and developmental stage.</title>
        <authorList>
            <person name="Garcia G.R."/>
            <person name="Ribeiro J.M.C."/>
            <person name="Maruyama S.R."/>
            <person name="Gardinasse L.G."/>
            <person name="Nelson K."/>
            <person name="Ferreira B.R."/>
            <person name="Andrade T.G."/>
            <person name="Santos I.K.F.M."/>
        </authorList>
    </citation>
    <scope>NUCLEOTIDE SEQUENCE</scope>
    <source>
        <strain evidence="1">NSGR</strain>
        <tissue evidence="1">Salivary glands</tissue>
    </source>
</reference>
<accession>A0A6G5AHP1</accession>
<dbReference type="EMBL" id="GIKN01007427">
    <property type="protein sequence ID" value="NIE49700.1"/>
    <property type="molecule type" value="Transcribed_RNA"/>
</dbReference>